<dbReference type="InterPro" id="IPR044925">
    <property type="entry name" value="His-Me_finger_sf"/>
</dbReference>
<sequence length="205" mass="23703">MTNREFIERIALEGEEWRIIDGTLGYFAVSDYGRVSSLSHRVSGGNNNSWMTKPRILTPRPNRGGYLRVRLTSLHGVDKTELVHRLVAKAFIPNPNNYAYVDHIDGNRTNNVAHNLRWCTRSMNMLNPVTRECAAKARRIPNKRNRKPIVQIKNGILVAKYKTASEAHQLHGFHIGGIYECIRKPTRTLKGFHWRWLSDWEAPYQ</sequence>
<dbReference type="SUPFAM" id="SSF64496">
    <property type="entry name" value="DNA-binding domain of intron-encoded endonucleases"/>
    <property type="match status" value="1"/>
</dbReference>
<dbReference type="Gene3D" id="1.10.10.10">
    <property type="entry name" value="Winged helix-like DNA-binding domain superfamily/Winged helix DNA-binding domain"/>
    <property type="match status" value="1"/>
</dbReference>
<dbReference type="SMART" id="SM00507">
    <property type="entry name" value="HNHc"/>
    <property type="match status" value="1"/>
</dbReference>
<dbReference type="Pfam" id="PF07463">
    <property type="entry name" value="NUMOD4"/>
    <property type="match status" value="1"/>
</dbReference>
<proteinExistence type="predicted"/>
<name>A0ABQ6S107_9BACT</name>
<comment type="caution">
    <text evidence="2">The sequence shown here is derived from an EMBL/GenBank/DDBJ whole genome shotgun (WGS) entry which is preliminary data.</text>
</comment>
<dbReference type="Pfam" id="PF13392">
    <property type="entry name" value="HNH_3"/>
    <property type="match status" value="1"/>
</dbReference>
<feature type="domain" description="HNH nuclease" evidence="1">
    <location>
        <begin position="77"/>
        <end position="125"/>
    </location>
</feature>
<dbReference type="RefSeq" id="WP_130063881.1">
    <property type="nucleotide sequence ID" value="NZ_DBGEIO010000068.1"/>
</dbReference>
<evidence type="ECO:0000259" key="1">
    <source>
        <dbReference type="SMART" id="SM00507"/>
    </source>
</evidence>
<dbReference type="InterPro" id="IPR003615">
    <property type="entry name" value="HNH_nuc"/>
</dbReference>
<dbReference type="SUPFAM" id="SSF54060">
    <property type="entry name" value="His-Me finger endonucleases"/>
    <property type="match status" value="1"/>
</dbReference>
<reference evidence="2 3" key="1">
    <citation type="journal article" date="2019" name="Nat. Med.">
        <title>A library of human gut bacterial isolates paired with longitudinal multiomics data enables mechanistic microbiome research.</title>
        <authorList>
            <person name="Poyet M."/>
            <person name="Groussin M."/>
            <person name="Gibbons S.M."/>
            <person name="Avila-Pacheco J."/>
            <person name="Jiang X."/>
            <person name="Kearney S.M."/>
            <person name="Perrotta A.R."/>
            <person name="Berdy B."/>
            <person name="Zhao S."/>
            <person name="Lieberman T.D."/>
            <person name="Swanson P.K."/>
            <person name="Smith M."/>
            <person name="Roesemann S."/>
            <person name="Alexander J.E."/>
            <person name="Rich S.A."/>
            <person name="Livny J."/>
            <person name="Vlamakis H."/>
            <person name="Clish C."/>
            <person name="Bullock K."/>
            <person name="Deik A."/>
            <person name="Scott J."/>
            <person name="Pierce K.A."/>
            <person name="Xavier R.J."/>
            <person name="Alm E.J."/>
        </authorList>
    </citation>
    <scope>NUCLEOTIDE SEQUENCE [LARGE SCALE GENOMIC DNA]</scope>
    <source>
        <strain evidence="2 3">BIOML-A1</strain>
    </source>
</reference>
<keyword evidence="3" id="KW-1185">Reference proteome</keyword>
<dbReference type="Gene3D" id="3.90.75.20">
    <property type="match status" value="1"/>
</dbReference>
<dbReference type="Proteomes" id="UP000324870">
    <property type="component" value="Unassembled WGS sequence"/>
</dbReference>
<gene>
    <name evidence="2" type="ORF">F2A26_13150</name>
</gene>
<dbReference type="EMBL" id="VVND01000027">
    <property type="protein sequence ID" value="KAA3157967.1"/>
    <property type="molecule type" value="Genomic_DNA"/>
</dbReference>
<evidence type="ECO:0000313" key="3">
    <source>
        <dbReference type="Proteomes" id="UP000324870"/>
    </source>
</evidence>
<evidence type="ECO:0000313" key="2">
    <source>
        <dbReference type="EMBL" id="KAA3157967.1"/>
    </source>
</evidence>
<dbReference type="InterPro" id="IPR036388">
    <property type="entry name" value="WH-like_DNA-bd_sf"/>
</dbReference>
<organism evidence="2 3">
    <name type="scientific">Alistipes finegoldii</name>
    <dbReference type="NCBI Taxonomy" id="214856"/>
    <lineage>
        <taxon>Bacteria</taxon>
        <taxon>Pseudomonadati</taxon>
        <taxon>Bacteroidota</taxon>
        <taxon>Bacteroidia</taxon>
        <taxon>Bacteroidales</taxon>
        <taxon>Rikenellaceae</taxon>
        <taxon>Alistipes</taxon>
    </lineage>
</organism>
<accession>A0ABQ6S107</accession>
<protein>
    <recommendedName>
        <fullName evidence="1">HNH nuclease domain-containing protein</fullName>
    </recommendedName>
</protein>
<dbReference type="InterPro" id="IPR010902">
    <property type="entry name" value="NUMOD4"/>
</dbReference>